<dbReference type="AlphaFoldDB" id="B1M2M1"/>
<gene>
    <name evidence="1" type="ordered locus">Mrad2831_5724</name>
</gene>
<dbReference type="Pfam" id="PF13876">
    <property type="entry name" value="Phage_gp49_66"/>
    <property type="match status" value="1"/>
</dbReference>
<dbReference type="Proteomes" id="UP000006589">
    <property type="component" value="Chromosome"/>
</dbReference>
<dbReference type="HOGENOM" id="CLU_1228745_0_0_5"/>
<protein>
    <recommendedName>
        <fullName evidence="3">N4 Gp49/Sf6 Gp66 family protein</fullName>
    </recommendedName>
</protein>
<dbReference type="eggNOG" id="ENOG5032TAZ">
    <property type="taxonomic scope" value="Bacteria"/>
</dbReference>
<dbReference type="InterPro" id="IPR025915">
    <property type="entry name" value="Phage_gp49_66"/>
</dbReference>
<accession>B1M2M1</accession>
<dbReference type="RefSeq" id="WP_012322606.1">
    <property type="nucleotide sequence ID" value="NC_010505.1"/>
</dbReference>
<dbReference type="KEGG" id="mrd:Mrad2831_5724"/>
<sequence length="225" mass="24026">MGCDPKDLGGDVVPSDQGVVVGSPLPPFSPTHVSHKQVEAYPIAAAEFRSDGSGRIALKGGAVVELPAGFASRGAPEEGDYLVRYAPVPGQSDGYLSHSPRGVFEAGYAPVSQQADARGEPALSLGETQAIVETKTAPRVTEASIKAKISDVEYFRVRHLTICIITLRNGFFVEGHSAPAAPENYDQQVGERYAYDNAFRQLWPLEGYLLRDQLAASEADPVRAA</sequence>
<evidence type="ECO:0000313" key="2">
    <source>
        <dbReference type="Proteomes" id="UP000006589"/>
    </source>
</evidence>
<proteinExistence type="predicted"/>
<name>B1M2M1_METRJ</name>
<organism evidence="1 2">
    <name type="scientific">Methylobacterium radiotolerans (strain ATCC 27329 / DSM 1819 / JCM 2831 / NBRC 15690 / NCIMB 10815 / 0-1)</name>
    <dbReference type="NCBI Taxonomy" id="426355"/>
    <lineage>
        <taxon>Bacteria</taxon>
        <taxon>Pseudomonadati</taxon>
        <taxon>Pseudomonadota</taxon>
        <taxon>Alphaproteobacteria</taxon>
        <taxon>Hyphomicrobiales</taxon>
        <taxon>Methylobacteriaceae</taxon>
        <taxon>Methylobacterium</taxon>
    </lineage>
</organism>
<evidence type="ECO:0008006" key="3">
    <source>
        <dbReference type="Google" id="ProtNLM"/>
    </source>
</evidence>
<reference evidence="1 2" key="1">
    <citation type="submission" date="2008-03" db="EMBL/GenBank/DDBJ databases">
        <title>Complete sequence of chromosome of Methylobacterium radiotolerans JCM 2831.</title>
        <authorList>
            <consortium name="US DOE Joint Genome Institute"/>
            <person name="Copeland A."/>
            <person name="Lucas S."/>
            <person name="Lapidus A."/>
            <person name="Glavina del Rio T."/>
            <person name="Dalin E."/>
            <person name="Tice H."/>
            <person name="Bruce D."/>
            <person name="Goodwin L."/>
            <person name="Pitluck S."/>
            <person name="Kiss H."/>
            <person name="Brettin T."/>
            <person name="Detter J.C."/>
            <person name="Han C."/>
            <person name="Kuske C.R."/>
            <person name="Schmutz J."/>
            <person name="Larimer F."/>
            <person name="Land M."/>
            <person name="Hauser L."/>
            <person name="Kyrpides N."/>
            <person name="Mikhailova N."/>
            <person name="Marx C.J."/>
            <person name="Richardson P."/>
        </authorList>
    </citation>
    <scope>NUCLEOTIDE SEQUENCE [LARGE SCALE GENOMIC DNA]</scope>
    <source>
        <strain evidence="2">ATCC 27329 / DSM 1819 / JCM 2831 / NBRC 15690 / NCIMB 10815 / 0-1</strain>
    </source>
</reference>
<dbReference type="GeneID" id="31780967"/>
<dbReference type="EMBL" id="CP001001">
    <property type="protein sequence ID" value="ACB27669.1"/>
    <property type="molecule type" value="Genomic_DNA"/>
</dbReference>
<dbReference type="STRING" id="426355.Mrad2831_5724"/>
<dbReference type="OrthoDB" id="5688154at2"/>
<evidence type="ECO:0000313" key="1">
    <source>
        <dbReference type="EMBL" id="ACB27669.1"/>
    </source>
</evidence>